<dbReference type="Pfam" id="PF07714">
    <property type="entry name" value="PK_Tyr_Ser-Thr"/>
    <property type="match status" value="1"/>
</dbReference>
<evidence type="ECO:0000313" key="7">
    <source>
        <dbReference type="EMBL" id="ETW02546.1"/>
    </source>
</evidence>
<organism evidence="7">
    <name type="scientific">Aphanomyces invadans</name>
    <dbReference type="NCBI Taxonomy" id="157072"/>
    <lineage>
        <taxon>Eukaryota</taxon>
        <taxon>Sar</taxon>
        <taxon>Stramenopiles</taxon>
        <taxon>Oomycota</taxon>
        <taxon>Saprolegniomycetes</taxon>
        <taxon>Saprolegniales</taxon>
        <taxon>Verrucalvaceae</taxon>
        <taxon>Aphanomyces</taxon>
    </lineage>
</organism>
<evidence type="ECO:0000256" key="2">
    <source>
        <dbReference type="ARBA" id="ARBA00022737"/>
    </source>
</evidence>
<keyword evidence="5" id="KW-0732">Signal</keyword>
<evidence type="ECO:0000256" key="1">
    <source>
        <dbReference type="ARBA" id="ARBA00022614"/>
    </source>
</evidence>
<feature type="compositionally biased region" description="Basic residues" evidence="3">
    <location>
        <begin position="77"/>
        <end position="92"/>
    </location>
</feature>
<dbReference type="Pfam" id="PF13855">
    <property type="entry name" value="LRR_8"/>
    <property type="match status" value="1"/>
</dbReference>
<feature type="chain" id="PRO_5001537954" evidence="5">
    <location>
        <begin position="22"/>
        <end position="810"/>
    </location>
</feature>
<dbReference type="RefSeq" id="XP_008869151.1">
    <property type="nucleotide sequence ID" value="XM_008870929.1"/>
</dbReference>
<keyword evidence="7" id="KW-0723">Serine/threonine-protein kinase</keyword>
<keyword evidence="4" id="KW-0812">Transmembrane</keyword>
<dbReference type="PROSITE" id="PS50011">
    <property type="entry name" value="PROTEIN_KINASE_DOM"/>
    <property type="match status" value="1"/>
</dbReference>
<proteinExistence type="predicted"/>
<dbReference type="OrthoDB" id="1668230at2759"/>
<evidence type="ECO:0000259" key="6">
    <source>
        <dbReference type="PROSITE" id="PS50011"/>
    </source>
</evidence>
<dbReference type="AlphaFoldDB" id="A0A024U7Y7"/>
<feature type="transmembrane region" description="Helical" evidence="4">
    <location>
        <begin position="462"/>
        <end position="484"/>
    </location>
</feature>
<feature type="region of interest" description="Disordered" evidence="3">
    <location>
        <begin position="72"/>
        <end position="104"/>
    </location>
</feature>
<gene>
    <name evidence="7" type="ORF">H310_06031</name>
</gene>
<keyword evidence="2" id="KW-0677">Repeat</keyword>
<sequence length="810" mass="88488">MHVMRWLVAALAIMVAVQASAHSLNSRKKTGPSKTKLDLSSERQELLQTHYVFGFAPDQAKTQNALKAIAKSTKTAGKAKKGATKKGQKSKARKESLRRDAPTNGSPSIGAFKCGATAALTMCNSASGTSEVCILSEKDGKCEPQYITALPNGNPSGSRFITIEDIKEVLDIAVIPASFETVNFDDLDRGVKLVDQTVPVGTREFKLTKARLQGYPTNAFNKLHLPPTLELVDFSDNEMNEFNPSEWATVNLTTMLLRNNRLEFLDNVTFPPTLQTLNLADNRLKRFSRGTQFPAALKTLDLRMNKIGSFASLPLGAAKTLDTLYLMENNFTDVLTRADVETLPSSLHVLNLNQNFIRSLESSIVWPAELDTLDLSNNGLTTLNNFPLLPSKLSKLFLNDNPLGSYVVSSDTYNQLNAVNAVTLPSMTDTTTCPDGTRKTSTSHKTNPVYVCVQDNSSATSMLPLVLGLVGGAVCIAAFAYYGYRRLKDKIRASTRSQSPPPLTDDISYSSNRPKYSASGMGAYNARLRHSTASHTLSSRSFDSSSIGTPEFPKLLVQNPSFQAFAIPCDSVADLSPYVGDTSIGTLGEQWVVVKPLFSDHEVDTLTMYATLVHPKIVVFIGVTWDLSGTLSIVTAFCRRGSVRSVLLNGAKPLVQERVDRKLSLATDVAEALTYLHFLRQPFVHLNLSLDTIFINEDWTAALRLPAVDRGHAGGQRPWVAPEIVRMESPPTTKADMYSFGVFLLALDKELDPSDGTVDGKMEIVFADEKLGALGAQCLDTDPTKRPSAMDVVYTLRNLMHDDVAIVLGE</sequence>
<dbReference type="InterPro" id="IPR001611">
    <property type="entry name" value="Leu-rich_rpt"/>
</dbReference>
<dbReference type="InterPro" id="IPR051681">
    <property type="entry name" value="Ser/Thr_Kinases-Pseudokinases"/>
</dbReference>
<dbReference type="PROSITE" id="PS51450">
    <property type="entry name" value="LRR"/>
    <property type="match status" value="2"/>
</dbReference>
<dbReference type="InterPro" id="IPR001245">
    <property type="entry name" value="Ser-Thr/Tyr_kinase_cat_dom"/>
</dbReference>
<feature type="domain" description="Protein kinase" evidence="6">
    <location>
        <begin position="513"/>
        <end position="804"/>
    </location>
</feature>
<dbReference type="SUPFAM" id="SSF52058">
    <property type="entry name" value="L domain-like"/>
    <property type="match status" value="1"/>
</dbReference>
<dbReference type="SMART" id="SM00364">
    <property type="entry name" value="LRR_BAC"/>
    <property type="match status" value="4"/>
</dbReference>
<name>A0A024U7Y7_9STRA</name>
<evidence type="ECO:0000256" key="4">
    <source>
        <dbReference type="SAM" id="Phobius"/>
    </source>
</evidence>
<dbReference type="GO" id="GO:0004674">
    <property type="term" value="F:protein serine/threonine kinase activity"/>
    <property type="evidence" value="ECO:0007669"/>
    <property type="project" value="UniProtKB-KW"/>
</dbReference>
<dbReference type="STRING" id="157072.A0A024U7Y7"/>
<dbReference type="InterPro" id="IPR011009">
    <property type="entry name" value="Kinase-like_dom_sf"/>
</dbReference>
<reference evidence="7" key="1">
    <citation type="submission" date="2013-12" db="EMBL/GenBank/DDBJ databases">
        <title>The Genome Sequence of Aphanomyces invadans NJM9701.</title>
        <authorList>
            <consortium name="The Broad Institute Genomics Platform"/>
            <person name="Russ C."/>
            <person name="Tyler B."/>
            <person name="van West P."/>
            <person name="Dieguez-Uribeondo J."/>
            <person name="Young S.K."/>
            <person name="Zeng Q."/>
            <person name="Gargeya S."/>
            <person name="Fitzgerald M."/>
            <person name="Abouelleil A."/>
            <person name="Alvarado L."/>
            <person name="Chapman S.B."/>
            <person name="Gainer-Dewar J."/>
            <person name="Goldberg J."/>
            <person name="Griggs A."/>
            <person name="Gujja S."/>
            <person name="Hansen M."/>
            <person name="Howarth C."/>
            <person name="Imamovic A."/>
            <person name="Ireland A."/>
            <person name="Larimer J."/>
            <person name="McCowan C."/>
            <person name="Murphy C."/>
            <person name="Pearson M."/>
            <person name="Poon T.W."/>
            <person name="Priest M."/>
            <person name="Roberts A."/>
            <person name="Saif S."/>
            <person name="Shea T."/>
            <person name="Sykes S."/>
            <person name="Wortman J."/>
            <person name="Nusbaum C."/>
            <person name="Birren B."/>
        </authorList>
    </citation>
    <scope>NUCLEOTIDE SEQUENCE [LARGE SCALE GENOMIC DNA]</scope>
    <source>
        <strain evidence="7">NJM9701</strain>
    </source>
</reference>
<dbReference type="PANTHER" id="PTHR44329">
    <property type="entry name" value="SERINE/THREONINE-PROTEIN KINASE TNNI3K-RELATED"/>
    <property type="match status" value="1"/>
</dbReference>
<keyword evidence="4" id="KW-1133">Transmembrane helix</keyword>
<dbReference type="GeneID" id="20083081"/>
<evidence type="ECO:0000256" key="5">
    <source>
        <dbReference type="SAM" id="SignalP"/>
    </source>
</evidence>
<keyword evidence="7" id="KW-0808">Transferase</keyword>
<keyword evidence="4" id="KW-0472">Membrane</keyword>
<evidence type="ECO:0000256" key="3">
    <source>
        <dbReference type="SAM" id="MobiDB-lite"/>
    </source>
</evidence>
<accession>A0A024U7Y7</accession>
<keyword evidence="1" id="KW-0433">Leucine-rich repeat</keyword>
<dbReference type="eggNOG" id="KOG0192">
    <property type="taxonomic scope" value="Eukaryota"/>
</dbReference>
<dbReference type="InterPro" id="IPR000719">
    <property type="entry name" value="Prot_kinase_dom"/>
</dbReference>
<dbReference type="PANTHER" id="PTHR44329:SF214">
    <property type="entry name" value="PROTEIN KINASE DOMAIN-CONTAINING PROTEIN"/>
    <property type="match status" value="1"/>
</dbReference>
<dbReference type="EMBL" id="KI913961">
    <property type="protein sequence ID" value="ETW02546.1"/>
    <property type="molecule type" value="Genomic_DNA"/>
</dbReference>
<keyword evidence="7" id="KW-0418">Kinase</keyword>
<dbReference type="Gene3D" id="1.10.510.10">
    <property type="entry name" value="Transferase(Phosphotransferase) domain 1"/>
    <property type="match status" value="1"/>
</dbReference>
<dbReference type="VEuPathDB" id="FungiDB:H310_06031"/>
<dbReference type="InterPro" id="IPR032675">
    <property type="entry name" value="LRR_dom_sf"/>
</dbReference>
<feature type="signal peptide" evidence="5">
    <location>
        <begin position="1"/>
        <end position="21"/>
    </location>
</feature>
<dbReference type="Gene3D" id="3.80.10.10">
    <property type="entry name" value="Ribonuclease Inhibitor"/>
    <property type="match status" value="1"/>
</dbReference>
<dbReference type="SUPFAM" id="SSF56112">
    <property type="entry name" value="Protein kinase-like (PK-like)"/>
    <property type="match status" value="1"/>
</dbReference>
<protein>
    <submittedName>
        <fullName evidence="7">Serine/threonine protein kinase</fullName>
    </submittedName>
</protein>
<dbReference type="GO" id="GO:0005524">
    <property type="term" value="F:ATP binding"/>
    <property type="evidence" value="ECO:0007669"/>
    <property type="project" value="InterPro"/>
</dbReference>